<dbReference type="Pfam" id="PF03017">
    <property type="entry name" value="Transposase_23"/>
    <property type="match status" value="1"/>
</dbReference>
<dbReference type="AlphaFoldDB" id="J3KU76"/>
<dbReference type="Gramene" id="OB0043G10100.1">
    <property type="protein sequence ID" value="OB0043G10100.1"/>
    <property type="gene ID" value="OB0043G10100"/>
</dbReference>
<accession>J3KU76</accession>
<dbReference type="Proteomes" id="UP000006038">
    <property type="component" value="Unassembled WGS sequence"/>
</dbReference>
<dbReference type="InterPro" id="IPR004264">
    <property type="entry name" value="Transposase_23"/>
</dbReference>
<name>J3KU76_ORYBR</name>
<evidence type="ECO:0000313" key="2">
    <source>
        <dbReference type="EnsemblPlants" id="OB0043G10100.1"/>
    </source>
</evidence>
<organism evidence="2">
    <name type="scientific">Oryza brachyantha</name>
    <name type="common">malo sina</name>
    <dbReference type="NCBI Taxonomy" id="4533"/>
    <lineage>
        <taxon>Eukaryota</taxon>
        <taxon>Viridiplantae</taxon>
        <taxon>Streptophyta</taxon>
        <taxon>Embryophyta</taxon>
        <taxon>Tracheophyta</taxon>
        <taxon>Spermatophyta</taxon>
        <taxon>Magnoliopsida</taxon>
        <taxon>Liliopsida</taxon>
        <taxon>Poales</taxon>
        <taxon>Poaceae</taxon>
        <taxon>BOP clade</taxon>
        <taxon>Oryzoideae</taxon>
        <taxon>Oryzeae</taxon>
        <taxon>Oryzinae</taxon>
        <taxon>Oryza</taxon>
    </lineage>
</organism>
<proteinExistence type="predicted"/>
<dbReference type="HOGENOM" id="CLU_1529014_0_0_1"/>
<keyword evidence="3" id="KW-1185">Reference proteome</keyword>
<evidence type="ECO:0000313" key="3">
    <source>
        <dbReference type="Proteomes" id="UP000006038"/>
    </source>
</evidence>
<protein>
    <recommendedName>
        <fullName evidence="1">Transposase Tnp1/En/Spm-like domain-containing protein</fullName>
    </recommendedName>
</protein>
<evidence type="ECO:0000259" key="1">
    <source>
        <dbReference type="Pfam" id="PF03017"/>
    </source>
</evidence>
<dbReference type="PANTHER" id="PTHR33018:SF34">
    <property type="entry name" value="OS02G0472350 PROTEIN"/>
    <property type="match status" value="1"/>
</dbReference>
<reference evidence="2" key="1">
    <citation type="submission" date="2015-06" db="UniProtKB">
        <authorList>
            <consortium name="EnsemblPlants"/>
        </authorList>
    </citation>
    <scope>IDENTIFICATION</scope>
</reference>
<feature type="domain" description="Transposase Tnp1/En/Spm-like" evidence="1">
    <location>
        <begin position="90"/>
        <end position="157"/>
    </location>
</feature>
<sequence length="176" mass="19462">VSDGDFNGANADGHDEINADSNVNLKRVYADNYESTESNAVKKARGKKCTKEMCGKATKEGSKASSLSDKEAMKTWKKVLKQNRSKQMKAVLLLSMNSKDQVVAVGNLISRNMTHVVGGSILGDEYYCVVVHSLTDAAEDEILPRPYDHIRTLEDAVGCCIAWPRKHVKRVKHKKP</sequence>
<dbReference type="EnsemblPlants" id="OB0043G10100.1">
    <property type="protein sequence ID" value="OB0043G10100.1"/>
    <property type="gene ID" value="OB0043G10100"/>
</dbReference>
<dbReference type="PANTHER" id="PTHR33018">
    <property type="entry name" value="OS10G0338966 PROTEIN-RELATED"/>
    <property type="match status" value="1"/>
</dbReference>